<dbReference type="PANTHER" id="PTHR11365">
    <property type="entry name" value="5-OXOPROLINASE RELATED"/>
    <property type="match status" value="1"/>
</dbReference>
<keyword evidence="3" id="KW-1185">Reference proteome</keyword>
<dbReference type="PANTHER" id="PTHR11365:SF23">
    <property type="entry name" value="HYPOTHETICAL 5-OXOPROLINASE (EUROFUNG)-RELATED"/>
    <property type="match status" value="1"/>
</dbReference>
<dbReference type="EMBL" id="JWIT01000030">
    <property type="protein sequence ID" value="KJF70620.1"/>
    <property type="molecule type" value="Genomic_DNA"/>
</dbReference>
<dbReference type="InterPro" id="IPR045079">
    <property type="entry name" value="Oxoprolinase-like"/>
</dbReference>
<comment type="caution">
    <text evidence="2">The sequence shown here is derived from an EMBL/GenBank/DDBJ whole genome shotgun (WGS) entry which is preliminary data.</text>
</comment>
<reference evidence="2 3" key="1">
    <citation type="submission" date="2014-12" db="EMBL/GenBank/DDBJ databases">
        <authorList>
            <person name="Kuzmanovic N."/>
            <person name="Pulawska J."/>
            <person name="Obradovic A."/>
        </authorList>
    </citation>
    <scope>NUCLEOTIDE SEQUENCE [LARGE SCALE GENOMIC DNA]</scope>
    <source>
        <strain evidence="2 3">KFB 330</strain>
    </source>
</reference>
<gene>
    <name evidence="2" type="ORF">RP75_25425</name>
</gene>
<proteinExistence type="predicted"/>
<evidence type="ECO:0000313" key="3">
    <source>
        <dbReference type="Proteomes" id="UP000032564"/>
    </source>
</evidence>
<dbReference type="Pfam" id="PF02538">
    <property type="entry name" value="Hydantoinase_B"/>
    <property type="match status" value="1"/>
</dbReference>
<dbReference type="RefSeq" id="WP_045023640.1">
    <property type="nucleotide sequence ID" value="NZ_CP166108.1"/>
</dbReference>
<organism evidence="2 3">
    <name type="scientific">Agrobacterium arsenijevicii</name>
    <dbReference type="NCBI Taxonomy" id="1585697"/>
    <lineage>
        <taxon>Bacteria</taxon>
        <taxon>Pseudomonadati</taxon>
        <taxon>Pseudomonadota</taxon>
        <taxon>Alphaproteobacteria</taxon>
        <taxon>Hyphomicrobiales</taxon>
        <taxon>Rhizobiaceae</taxon>
        <taxon>Rhizobium/Agrobacterium group</taxon>
        <taxon>Agrobacterium</taxon>
    </lineage>
</organism>
<protein>
    <submittedName>
        <fullName evidence="2">Hydantoinase</fullName>
    </submittedName>
</protein>
<dbReference type="Proteomes" id="UP000032564">
    <property type="component" value="Unassembled WGS sequence"/>
</dbReference>
<evidence type="ECO:0000313" key="2">
    <source>
        <dbReference type="EMBL" id="KJF70620.1"/>
    </source>
</evidence>
<sequence>MTNEKGIEIDPVLLAVLANRFDGIIREMTNTMLRSARSAVINSARDFSCAICTGDGELFAVAEGLPIHIFGSDVQCRVMKEYHSDLAEGDCYLHNDPYTGNTHPADHTFLVPVFFEGEHLFTAVAKAHQADIGNSIPSTYAAGARDIYEEGALIFPAVRIQRGYEMNADFVRMAQKRIRIPSQWYGDFLAGISSARVAEKRIKELAQKYGAQVLKAFVKEWLAYSERRMIAAIRELPAASTSNEGRHDSVLPVAPDGIPVRVSLTIRPVDAMIDADLTENVDNLPCGLNLSEATSTSGVLAGIFNCLPDDIPRNAGSFRRVNVKLRDGAIIGKPKFPHSCSVATTNLADRLINTTGSAFSKLGEGQGLAEGALGLGIGMAVISGHDHRFDIGYVNQLHIGTNGGPASPSADGWITYGLPVISGLMYRDSVEIDELKHPVVFKRLGLLEGTGGAGKFRGSPGSVVEYGPLESDMTVIFPGDGQEYAPRGVRGGHDGAKAGRWLLKADGSEIKLANACTVLVSKGEFVRGADCSGGGYGNAFERDPARVVEDVAEGYETAERAASIYGVVLSADTDQGFDAEATQKRRSLAS</sequence>
<feature type="domain" description="Hydantoinase B/oxoprolinase" evidence="1">
    <location>
        <begin position="10"/>
        <end position="538"/>
    </location>
</feature>
<evidence type="ECO:0000259" key="1">
    <source>
        <dbReference type="Pfam" id="PF02538"/>
    </source>
</evidence>
<name>A0ABR5D0M9_9HYPH</name>
<accession>A0ABR5D0M9</accession>
<dbReference type="InterPro" id="IPR003692">
    <property type="entry name" value="Hydantoinase_B"/>
</dbReference>